<dbReference type="Pfam" id="PF13493">
    <property type="entry name" value="DUF4118"/>
    <property type="match status" value="1"/>
</dbReference>
<dbReference type="PANTHER" id="PTHR24421:SF10">
    <property type="entry name" value="NITRATE_NITRITE SENSOR PROTEIN NARQ"/>
    <property type="match status" value="1"/>
</dbReference>
<proteinExistence type="predicted"/>
<keyword evidence="10 13" id="KW-1133">Transmembrane helix</keyword>
<evidence type="ECO:0000313" key="15">
    <source>
        <dbReference type="EMBL" id="MFC5003620.1"/>
    </source>
</evidence>
<keyword evidence="7" id="KW-0547">Nucleotide-binding</keyword>
<dbReference type="Proteomes" id="UP001595912">
    <property type="component" value="Unassembled WGS sequence"/>
</dbReference>
<dbReference type="Gene3D" id="1.20.5.1930">
    <property type="match status" value="1"/>
</dbReference>
<gene>
    <name evidence="15" type="ORF">ACFPIJ_38085</name>
</gene>
<evidence type="ECO:0000256" key="1">
    <source>
        <dbReference type="ARBA" id="ARBA00000085"/>
    </source>
</evidence>
<keyword evidence="12 13" id="KW-0472">Membrane</keyword>
<dbReference type="PANTHER" id="PTHR24421">
    <property type="entry name" value="NITRATE/NITRITE SENSOR PROTEIN NARX-RELATED"/>
    <property type="match status" value="1"/>
</dbReference>
<dbReference type="SUPFAM" id="SSF55781">
    <property type="entry name" value="GAF domain-like"/>
    <property type="match status" value="1"/>
</dbReference>
<accession>A0ABV9W6R9</accession>
<comment type="caution">
    <text evidence="15">The sequence shown here is derived from an EMBL/GenBank/DDBJ whole genome shotgun (WGS) entry which is preliminary data.</text>
</comment>
<evidence type="ECO:0000256" key="12">
    <source>
        <dbReference type="ARBA" id="ARBA00023136"/>
    </source>
</evidence>
<dbReference type="RefSeq" id="WP_380122763.1">
    <property type="nucleotide sequence ID" value="NZ_JBHSIU010000054.1"/>
</dbReference>
<dbReference type="EC" id="2.7.13.3" evidence="3"/>
<evidence type="ECO:0000256" key="3">
    <source>
        <dbReference type="ARBA" id="ARBA00012438"/>
    </source>
</evidence>
<comment type="catalytic activity">
    <reaction evidence="1">
        <text>ATP + protein L-histidine = ADP + protein N-phospho-L-histidine.</text>
        <dbReference type="EC" id="2.7.13.3"/>
    </reaction>
</comment>
<evidence type="ECO:0000256" key="10">
    <source>
        <dbReference type="ARBA" id="ARBA00022989"/>
    </source>
</evidence>
<keyword evidence="4" id="KW-0597">Phosphoprotein</keyword>
<comment type="subcellular location">
    <subcellularLocation>
        <location evidence="2">Membrane</location>
        <topology evidence="2">Multi-pass membrane protein</topology>
    </subcellularLocation>
</comment>
<organism evidence="15 16">
    <name type="scientific">Dactylosporangium cerinum</name>
    <dbReference type="NCBI Taxonomy" id="1434730"/>
    <lineage>
        <taxon>Bacteria</taxon>
        <taxon>Bacillati</taxon>
        <taxon>Actinomycetota</taxon>
        <taxon>Actinomycetes</taxon>
        <taxon>Micromonosporales</taxon>
        <taxon>Micromonosporaceae</taxon>
        <taxon>Dactylosporangium</taxon>
    </lineage>
</organism>
<dbReference type="CDD" id="cd16917">
    <property type="entry name" value="HATPase_UhpB-NarQ-NarX-like"/>
    <property type="match status" value="1"/>
</dbReference>
<keyword evidence="8" id="KW-0418">Kinase</keyword>
<evidence type="ECO:0000256" key="7">
    <source>
        <dbReference type="ARBA" id="ARBA00022741"/>
    </source>
</evidence>
<dbReference type="Pfam" id="PF07730">
    <property type="entry name" value="HisKA_3"/>
    <property type="match status" value="1"/>
</dbReference>
<dbReference type="InterPro" id="IPR025201">
    <property type="entry name" value="KdpD_TM"/>
</dbReference>
<evidence type="ECO:0000256" key="9">
    <source>
        <dbReference type="ARBA" id="ARBA00022840"/>
    </source>
</evidence>
<evidence type="ECO:0000313" key="16">
    <source>
        <dbReference type="Proteomes" id="UP001595912"/>
    </source>
</evidence>
<feature type="transmembrane region" description="Helical" evidence="13">
    <location>
        <begin position="49"/>
        <end position="82"/>
    </location>
</feature>
<protein>
    <recommendedName>
        <fullName evidence="3">histidine kinase</fullName>
        <ecNumber evidence="3">2.7.13.3</ecNumber>
    </recommendedName>
</protein>
<dbReference type="Gene3D" id="1.20.120.620">
    <property type="entry name" value="Backbone structure of the membrane domain of e. Coli histidine kinase receptor kdpd"/>
    <property type="match status" value="1"/>
</dbReference>
<keyword evidence="5" id="KW-0808">Transferase</keyword>
<dbReference type="Pfam" id="PF02518">
    <property type="entry name" value="HATPase_c"/>
    <property type="match status" value="1"/>
</dbReference>
<reference evidence="16" key="1">
    <citation type="journal article" date="2019" name="Int. J. Syst. Evol. Microbiol.">
        <title>The Global Catalogue of Microorganisms (GCM) 10K type strain sequencing project: providing services to taxonomists for standard genome sequencing and annotation.</title>
        <authorList>
            <consortium name="The Broad Institute Genomics Platform"/>
            <consortium name="The Broad Institute Genome Sequencing Center for Infectious Disease"/>
            <person name="Wu L."/>
            <person name="Ma J."/>
        </authorList>
    </citation>
    <scope>NUCLEOTIDE SEQUENCE [LARGE SCALE GENOMIC DNA]</scope>
    <source>
        <strain evidence="16">CGMCC 4.7152</strain>
    </source>
</reference>
<dbReference type="InterPro" id="IPR003594">
    <property type="entry name" value="HATPase_dom"/>
</dbReference>
<evidence type="ECO:0000256" key="2">
    <source>
        <dbReference type="ARBA" id="ARBA00004141"/>
    </source>
</evidence>
<dbReference type="Gene3D" id="3.30.450.40">
    <property type="match status" value="1"/>
</dbReference>
<dbReference type="Gene3D" id="3.30.565.10">
    <property type="entry name" value="Histidine kinase-like ATPase, C-terminal domain"/>
    <property type="match status" value="1"/>
</dbReference>
<keyword evidence="6 13" id="KW-0812">Transmembrane</keyword>
<name>A0ABV9W6R9_9ACTN</name>
<evidence type="ECO:0000256" key="11">
    <source>
        <dbReference type="ARBA" id="ARBA00023012"/>
    </source>
</evidence>
<sequence length="626" mass="65650">MMQGRLAAWLVRPSPPPLSIGIAVGAGLIVVETLLVYPLRHVAPREALALVYLIGVLLVSTVWGLWLGVATSIASAVAFDFFHTPPVGLFTTEDWRDWLELAAYLMVAGVGSSVAQLARARALEAVERRREADAVAELTRIILGAGDVQAVLPEASDRLAHAMQVPFAVIEVGEVPPNEGRIQLPLRPGALVVPADLPDRVMRRLQDGVVPGLATVLRASRSLQASRTELQALLTQQAALRRVAVLVAHGVALAELAATVAAEAAELFKADATRVLRRDGPSTVTVVAEHGRSEAESMLGKRLNPSGGVSALVLRDSRPARMDSYDGSSGPTADLARAEGFHASAGAPVVVDGQVWGVLVALWSRVGPAPPGAEHELAQFTELVATAIANTESRAELNASRARLVFAADEGRRDIERDLHDRVLQRLISLGLELRVAEALIPQELAELRSRLSDTAAGLSGVLEHLQRIVRGIHPAIVAQGGLGSAIKSLARRCPVPVAVRTGPKRRLPGYVEVAAYYVVSEAIANSAAHADASAIDVDLDIVADGSATDGTAWGEVLSVTVHHDGVGADPEQDFGLAGVRDRVEALGGTLALTSAAGRGTSLNVKLPVGGQDCPGAEAGWSFGGM</sequence>
<feature type="transmembrane region" description="Helical" evidence="13">
    <location>
        <begin position="20"/>
        <end position="37"/>
    </location>
</feature>
<dbReference type="SMART" id="SM00065">
    <property type="entry name" value="GAF"/>
    <property type="match status" value="1"/>
</dbReference>
<dbReference type="InterPro" id="IPR011712">
    <property type="entry name" value="Sig_transdc_His_kin_sub3_dim/P"/>
</dbReference>
<evidence type="ECO:0000259" key="14">
    <source>
        <dbReference type="SMART" id="SM00065"/>
    </source>
</evidence>
<dbReference type="InterPro" id="IPR036890">
    <property type="entry name" value="HATPase_C_sf"/>
</dbReference>
<evidence type="ECO:0000256" key="6">
    <source>
        <dbReference type="ARBA" id="ARBA00022692"/>
    </source>
</evidence>
<evidence type="ECO:0000256" key="13">
    <source>
        <dbReference type="SAM" id="Phobius"/>
    </source>
</evidence>
<dbReference type="InterPro" id="IPR038318">
    <property type="entry name" value="KdpD_sf"/>
</dbReference>
<keyword evidence="11" id="KW-0902">Two-component regulatory system</keyword>
<feature type="domain" description="GAF" evidence="14">
    <location>
        <begin position="252"/>
        <end position="398"/>
    </location>
</feature>
<evidence type="ECO:0000256" key="5">
    <source>
        <dbReference type="ARBA" id="ARBA00022679"/>
    </source>
</evidence>
<dbReference type="Pfam" id="PF01590">
    <property type="entry name" value="GAF"/>
    <property type="match status" value="1"/>
</dbReference>
<dbReference type="InterPro" id="IPR050482">
    <property type="entry name" value="Sensor_HK_TwoCompSys"/>
</dbReference>
<keyword evidence="16" id="KW-1185">Reference proteome</keyword>
<evidence type="ECO:0000256" key="8">
    <source>
        <dbReference type="ARBA" id="ARBA00022777"/>
    </source>
</evidence>
<dbReference type="InterPro" id="IPR003018">
    <property type="entry name" value="GAF"/>
</dbReference>
<dbReference type="SUPFAM" id="SSF55874">
    <property type="entry name" value="ATPase domain of HSP90 chaperone/DNA topoisomerase II/histidine kinase"/>
    <property type="match status" value="1"/>
</dbReference>
<dbReference type="InterPro" id="IPR029016">
    <property type="entry name" value="GAF-like_dom_sf"/>
</dbReference>
<evidence type="ECO:0000256" key="4">
    <source>
        <dbReference type="ARBA" id="ARBA00022553"/>
    </source>
</evidence>
<keyword evidence="9" id="KW-0067">ATP-binding</keyword>
<dbReference type="EMBL" id="JBHSIU010000054">
    <property type="protein sequence ID" value="MFC5003620.1"/>
    <property type="molecule type" value="Genomic_DNA"/>
</dbReference>